<dbReference type="AlphaFoldDB" id="I0GQX9"/>
<feature type="region of interest" description="Disordered" evidence="1">
    <location>
        <begin position="232"/>
        <end position="270"/>
    </location>
</feature>
<dbReference type="eggNOG" id="COG3468">
    <property type="taxonomic scope" value="Bacteria"/>
</dbReference>
<organism evidence="2 3">
    <name type="scientific">Selenomonas ruminantium subsp. lactilytica (strain NBRC 103574 / TAM6421)</name>
    <dbReference type="NCBI Taxonomy" id="927704"/>
    <lineage>
        <taxon>Bacteria</taxon>
        <taxon>Bacillati</taxon>
        <taxon>Bacillota</taxon>
        <taxon>Negativicutes</taxon>
        <taxon>Selenomonadales</taxon>
        <taxon>Selenomonadaceae</taxon>
        <taxon>Selenomonas</taxon>
    </lineage>
</organism>
<dbReference type="PATRIC" id="fig|927704.6.peg.1508"/>
<proteinExistence type="predicted"/>
<feature type="compositionally biased region" description="Acidic residues" evidence="1">
    <location>
        <begin position="243"/>
        <end position="253"/>
    </location>
</feature>
<evidence type="ECO:0000256" key="1">
    <source>
        <dbReference type="SAM" id="MobiDB-lite"/>
    </source>
</evidence>
<protein>
    <submittedName>
        <fullName evidence="2">Uncharacterized protein</fullName>
    </submittedName>
</protein>
<dbReference type="Proteomes" id="UP000007887">
    <property type="component" value="Chromosome"/>
</dbReference>
<name>I0GQX9_SELRL</name>
<accession>I0GQX9</accession>
<dbReference type="EMBL" id="AP012292">
    <property type="protein sequence ID" value="BAL83166.1"/>
    <property type="molecule type" value="Genomic_DNA"/>
</dbReference>
<dbReference type="HOGENOM" id="CLU_794304_0_0_9"/>
<evidence type="ECO:0000313" key="3">
    <source>
        <dbReference type="Proteomes" id="UP000007887"/>
    </source>
</evidence>
<sequence>MAYSAVKNFATIKLADNMAWQTEALVLSGGSFQNYGQLDITGVTTAFFAQKDPGTMTLLASNKENDFATLDLKYSAENSTILNSETPNLILKNTENPPTLNGVTIYYNTYHEVAIDQNNSYKNVLLNVVNTAASKLSFGDVEWLTSGALIDHSTQYTNISFEKAAIDTSKIHFTTGGTRSDGDIMTLVNAFGTSVGGSIGGPDGMNFTDANGKTGKGHAYFESGNLKYLVTTGTATSTPNPDPDLDPDPDTDKDDAINEGGDNISGQIDGDVTGGVAKNKGVAKENIKNVEEGILDNSLRKTYNLSVNLVCAYLNSTLNPEAFKPRDCFFACEKELLHVDYVQQPLFPR</sequence>
<reference evidence="2 3" key="1">
    <citation type="submission" date="2011-10" db="EMBL/GenBank/DDBJ databases">
        <title>Whole genome sequence of Selenomonas ruminantium subsp. lactilytica TAM6421.</title>
        <authorList>
            <person name="Oguchi A."/>
            <person name="Ankai A."/>
            <person name="Kaneko J."/>
            <person name="Yamada-Narita S."/>
            <person name="Fukui S."/>
            <person name="Takahashi M."/>
            <person name="Onodera T."/>
            <person name="Kojima S."/>
            <person name="Fushimi T."/>
            <person name="Abe N."/>
            <person name="Kamio Y."/>
            <person name="Yamazaki S."/>
            <person name="Fujita N."/>
        </authorList>
    </citation>
    <scope>NUCLEOTIDE SEQUENCE [LARGE SCALE GENOMIC DNA]</scope>
    <source>
        <strain evidence="3">NBRC 103574 / TAM6421</strain>
    </source>
</reference>
<dbReference type="KEGG" id="sri:SELR_14580"/>
<evidence type="ECO:0000313" key="2">
    <source>
        <dbReference type="EMBL" id="BAL83166.1"/>
    </source>
</evidence>
<gene>
    <name evidence="2" type="ordered locus">SELR_14580</name>
</gene>